<dbReference type="SUPFAM" id="SSF50978">
    <property type="entry name" value="WD40 repeat-like"/>
    <property type="match status" value="1"/>
</dbReference>
<gene>
    <name evidence="9" type="ORF">CPLU01_04689</name>
</gene>
<dbReference type="GO" id="GO:0008168">
    <property type="term" value="F:methyltransferase activity"/>
    <property type="evidence" value="ECO:0007669"/>
    <property type="project" value="UniProtKB-KW"/>
</dbReference>
<dbReference type="Gene3D" id="2.130.10.10">
    <property type="entry name" value="YVTN repeat-like/Quinoprotein amine dehydrogenase"/>
    <property type="match status" value="1"/>
</dbReference>
<dbReference type="Proteomes" id="UP000654918">
    <property type="component" value="Unassembled WGS sequence"/>
</dbReference>
<dbReference type="SMART" id="SM00320">
    <property type="entry name" value="WD40"/>
    <property type="match status" value="4"/>
</dbReference>
<evidence type="ECO:0000256" key="6">
    <source>
        <dbReference type="ARBA" id="ARBA00039131"/>
    </source>
</evidence>
<comment type="catalytic activity">
    <reaction evidence="7">
        <text>diphthine methyl ester-[translation elongation factor 2] + H2O = diphthine-[translation elongation factor 2] + methanol + H(+)</text>
        <dbReference type="Rhea" id="RHEA:42656"/>
        <dbReference type="Rhea" id="RHEA-COMP:10172"/>
        <dbReference type="Rhea" id="RHEA-COMP:10173"/>
        <dbReference type="ChEBI" id="CHEBI:15377"/>
        <dbReference type="ChEBI" id="CHEBI:15378"/>
        <dbReference type="ChEBI" id="CHEBI:17790"/>
        <dbReference type="ChEBI" id="CHEBI:79005"/>
        <dbReference type="ChEBI" id="CHEBI:82696"/>
        <dbReference type="EC" id="3.1.1.97"/>
    </reaction>
</comment>
<accession>A0A8H6KNH6</accession>
<dbReference type="InterPro" id="IPR001680">
    <property type="entry name" value="WD40_rpt"/>
</dbReference>
<evidence type="ECO:0000256" key="8">
    <source>
        <dbReference type="SAM" id="MobiDB-lite"/>
    </source>
</evidence>
<keyword evidence="3" id="KW-0677">Repeat</keyword>
<evidence type="ECO:0000256" key="5">
    <source>
        <dbReference type="ARBA" id="ARBA00038092"/>
    </source>
</evidence>
<keyword evidence="4" id="KW-0378">Hydrolase</keyword>
<evidence type="ECO:0000256" key="3">
    <source>
        <dbReference type="ARBA" id="ARBA00022737"/>
    </source>
</evidence>
<feature type="region of interest" description="Disordered" evidence="8">
    <location>
        <begin position="48"/>
        <end position="69"/>
    </location>
</feature>
<protein>
    <recommendedName>
        <fullName evidence="6">methylated diphthine methylhydrolase</fullName>
        <ecNumber evidence="6">3.1.1.97</ecNumber>
    </recommendedName>
</protein>
<keyword evidence="9" id="KW-0808">Transferase</keyword>
<dbReference type="GO" id="GO:0005737">
    <property type="term" value="C:cytoplasm"/>
    <property type="evidence" value="ECO:0007669"/>
    <property type="project" value="TreeGrafter"/>
</dbReference>
<dbReference type="GO" id="GO:0061685">
    <property type="term" value="F:diphthine methylesterase activity"/>
    <property type="evidence" value="ECO:0007669"/>
    <property type="project" value="UniProtKB-EC"/>
</dbReference>
<keyword evidence="10" id="KW-1185">Reference proteome</keyword>
<feature type="compositionally biased region" description="Basic and acidic residues" evidence="8">
    <location>
        <begin position="48"/>
        <end position="58"/>
    </location>
</feature>
<keyword evidence="9" id="KW-0489">Methyltransferase</keyword>
<evidence type="ECO:0000313" key="10">
    <source>
        <dbReference type="Proteomes" id="UP000654918"/>
    </source>
</evidence>
<proteinExistence type="inferred from homology"/>
<evidence type="ECO:0000256" key="2">
    <source>
        <dbReference type="ARBA" id="ARBA00022574"/>
    </source>
</evidence>
<sequence>METVRDKSIASKQCIILDLPPSCIEFCPSHPAYFVVGTYNLIKDDKQTTEMTETERTDPPASQKPQNRNGSLMVFRYEDGAIHHVQTVPHPSAILDLHFCPLPGKHDILAVVSSTGTLAIFQLDPEADDAEPLKELATSRISDVSEDVLFLSGVWSLKEPASVGITTSTGEVRIVRLDEGWNIIGDDADAVISHTLEAWTVAFSPDDDDGKGTDEADHKPFIVFSGGDDSALRYASCVEGDDPASAQYPPLKIDCHDAGVTAILPIATRLADGSRILVTGSYDDTIRVLAVQPPHETYGMRKFKRLAEMNLGGGVWRLKVINVQESTGTCRIRVLASCMHAGARVVELLGPLDGGDWDVRILAQFEEHKSMNYGSDFLPGSGDGRLICASTSFYDKLLCLWEVELR</sequence>
<dbReference type="EMBL" id="WIGO01000045">
    <property type="protein sequence ID" value="KAF6834794.1"/>
    <property type="molecule type" value="Genomic_DNA"/>
</dbReference>
<evidence type="ECO:0000313" key="9">
    <source>
        <dbReference type="EMBL" id="KAF6834794.1"/>
    </source>
</evidence>
<name>A0A8H6KNH6_9PEZI</name>
<dbReference type="PANTHER" id="PTHR46042">
    <property type="entry name" value="DIPHTHINE METHYLTRANSFERASE"/>
    <property type="match status" value="1"/>
</dbReference>
<dbReference type="InterPro" id="IPR052415">
    <property type="entry name" value="Diphthine_MTase"/>
</dbReference>
<dbReference type="InterPro" id="IPR036322">
    <property type="entry name" value="WD40_repeat_dom_sf"/>
</dbReference>
<dbReference type="EC" id="3.1.1.97" evidence="6"/>
<dbReference type="InterPro" id="IPR015943">
    <property type="entry name" value="WD40/YVTN_repeat-like_dom_sf"/>
</dbReference>
<dbReference type="AlphaFoldDB" id="A0A8H6KNH6"/>
<evidence type="ECO:0000256" key="7">
    <source>
        <dbReference type="ARBA" id="ARBA00047551"/>
    </source>
</evidence>
<comment type="pathway">
    <text evidence="1">Protein modification; peptidyl-diphthamide biosynthesis.</text>
</comment>
<dbReference type="PANTHER" id="PTHR46042:SF1">
    <property type="entry name" value="DIPHTHINE METHYLTRANSFERASE"/>
    <property type="match status" value="1"/>
</dbReference>
<evidence type="ECO:0000256" key="4">
    <source>
        <dbReference type="ARBA" id="ARBA00022801"/>
    </source>
</evidence>
<comment type="caution">
    <text evidence="9">The sequence shown here is derived from an EMBL/GenBank/DDBJ whole genome shotgun (WGS) entry which is preliminary data.</text>
</comment>
<reference evidence="9" key="1">
    <citation type="journal article" date="2020" name="Phytopathology">
        <title>Genome Sequence Resources of Colletotrichum truncatum, C. plurivorum, C. musicola, and C. sojae: Four Species Pathogenic to Soybean (Glycine max).</title>
        <authorList>
            <person name="Rogerio F."/>
            <person name="Boufleur T.R."/>
            <person name="Ciampi-Guillardi M."/>
            <person name="Sukno S.A."/>
            <person name="Thon M.R."/>
            <person name="Massola Junior N.S."/>
            <person name="Baroncelli R."/>
        </authorList>
    </citation>
    <scope>NUCLEOTIDE SEQUENCE</scope>
    <source>
        <strain evidence="9">LFN00145</strain>
    </source>
</reference>
<evidence type="ECO:0000256" key="1">
    <source>
        <dbReference type="ARBA" id="ARBA00005156"/>
    </source>
</evidence>
<comment type="similarity">
    <text evidence="5">Belongs to the DPH7 family.</text>
</comment>
<dbReference type="GO" id="GO:0032259">
    <property type="term" value="P:methylation"/>
    <property type="evidence" value="ECO:0007669"/>
    <property type="project" value="UniProtKB-KW"/>
</dbReference>
<organism evidence="9 10">
    <name type="scientific">Colletotrichum plurivorum</name>
    <dbReference type="NCBI Taxonomy" id="2175906"/>
    <lineage>
        <taxon>Eukaryota</taxon>
        <taxon>Fungi</taxon>
        <taxon>Dikarya</taxon>
        <taxon>Ascomycota</taxon>
        <taxon>Pezizomycotina</taxon>
        <taxon>Sordariomycetes</taxon>
        <taxon>Hypocreomycetidae</taxon>
        <taxon>Glomerellales</taxon>
        <taxon>Glomerellaceae</taxon>
        <taxon>Colletotrichum</taxon>
        <taxon>Colletotrichum orchidearum species complex</taxon>
    </lineage>
</organism>
<keyword evidence="2" id="KW-0853">WD repeat</keyword>
<dbReference type="GO" id="GO:0017183">
    <property type="term" value="P:protein histidyl modification to diphthamide"/>
    <property type="evidence" value="ECO:0007669"/>
    <property type="project" value="TreeGrafter"/>
</dbReference>